<sequence>MSAETYLWPGPPGHETVLKLSDNSFIPVADAWPNISSLFLNRSGPWKADSGVTPAGLIASLQRCPRLATLSIVPDFFSIDHEPQLIRWIHQSDAVIYTAETSGSSWGYRSVPCRHRA</sequence>
<evidence type="ECO:0000313" key="1">
    <source>
        <dbReference type="EMBL" id="KAH7913815.1"/>
    </source>
</evidence>
<gene>
    <name evidence="1" type="ORF">BJ138DRAFT_1145344</name>
</gene>
<accession>A0ACB8AK31</accession>
<dbReference type="Proteomes" id="UP000790377">
    <property type="component" value="Unassembled WGS sequence"/>
</dbReference>
<name>A0ACB8AK31_9AGAM</name>
<keyword evidence="2" id="KW-1185">Reference proteome</keyword>
<protein>
    <submittedName>
        <fullName evidence="1">Uncharacterized protein</fullName>
    </submittedName>
</protein>
<reference evidence="1" key="1">
    <citation type="journal article" date="2021" name="New Phytol.">
        <title>Evolutionary innovations through gain and loss of genes in the ectomycorrhizal Boletales.</title>
        <authorList>
            <person name="Wu G."/>
            <person name="Miyauchi S."/>
            <person name="Morin E."/>
            <person name="Kuo A."/>
            <person name="Drula E."/>
            <person name="Varga T."/>
            <person name="Kohler A."/>
            <person name="Feng B."/>
            <person name="Cao Y."/>
            <person name="Lipzen A."/>
            <person name="Daum C."/>
            <person name="Hundley H."/>
            <person name="Pangilinan J."/>
            <person name="Johnson J."/>
            <person name="Barry K."/>
            <person name="LaButti K."/>
            <person name="Ng V."/>
            <person name="Ahrendt S."/>
            <person name="Min B."/>
            <person name="Choi I.G."/>
            <person name="Park H."/>
            <person name="Plett J.M."/>
            <person name="Magnuson J."/>
            <person name="Spatafora J.W."/>
            <person name="Nagy L.G."/>
            <person name="Henrissat B."/>
            <person name="Grigoriev I.V."/>
            <person name="Yang Z.L."/>
            <person name="Xu J."/>
            <person name="Martin F.M."/>
        </authorList>
    </citation>
    <scope>NUCLEOTIDE SEQUENCE</scope>
    <source>
        <strain evidence="1">ATCC 28755</strain>
    </source>
</reference>
<proteinExistence type="predicted"/>
<evidence type="ECO:0000313" key="2">
    <source>
        <dbReference type="Proteomes" id="UP000790377"/>
    </source>
</evidence>
<comment type="caution">
    <text evidence="1">The sequence shown here is derived from an EMBL/GenBank/DDBJ whole genome shotgun (WGS) entry which is preliminary data.</text>
</comment>
<dbReference type="EMBL" id="MU267624">
    <property type="protein sequence ID" value="KAH7913815.1"/>
    <property type="molecule type" value="Genomic_DNA"/>
</dbReference>
<organism evidence="1 2">
    <name type="scientific">Hygrophoropsis aurantiaca</name>
    <dbReference type="NCBI Taxonomy" id="72124"/>
    <lineage>
        <taxon>Eukaryota</taxon>
        <taxon>Fungi</taxon>
        <taxon>Dikarya</taxon>
        <taxon>Basidiomycota</taxon>
        <taxon>Agaricomycotina</taxon>
        <taxon>Agaricomycetes</taxon>
        <taxon>Agaricomycetidae</taxon>
        <taxon>Boletales</taxon>
        <taxon>Coniophorineae</taxon>
        <taxon>Hygrophoropsidaceae</taxon>
        <taxon>Hygrophoropsis</taxon>
    </lineage>
</organism>